<name>A0A1V4HK70_9BACL</name>
<accession>A0A1V4HK70</accession>
<evidence type="ECO:0000313" key="2">
    <source>
        <dbReference type="Proteomes" id="UP000190626"/>
    </source>
</evidence>
<reference evidence="2" key="1">
    <citation type="submission" date="2016-07" db="EMBL/GenBank/DDBJ databases">
        <authorList>
            <person name="Florea S."/>
            <person name="Webb J.S."/>
            <person name="Jaromczyk J."/>
            <person name="Schardl C.L."/>
        </authorList>
    </citation>
    <scope>NUCLEOTIDE SEQUENCE [LARGE SCALE GENOMIC DNA]</scope>
    <source>
        <strain evidence="2">CY1</strain>
    </source>
</reference>
<dbReference type="STRING" id="1469647.BC351_03995"/>
<dbReference type="Proteomes" id="UP000190626">
    <property type="component" value="Unassembled WGS sequence"/>
</dbReference>
<sequence>MLEFKPKRFSDKMHDNEAKMPLKEKAISSGIVNMLQRTIGNAAVRRMLQHRSHNKEIQRIANENRSSRGFFCSNIR</sequence>
<protein>
    <submittedName>
        <fullName evidence="1">Uncharacterized protein</fullName>
    </submittedName>
</protein>
<evidence type="ECO:0000313" key="1">
    <source>
        <dbReference type="EMBL" id="OPH57685.1"/>
    </source>
</evidence>
<organism evidence="1 2">
    <name type="scientific">Paenibacillus ferrarius</name>
    <dbReference type="NCBI Taxonomy" id="1469647"/>
    <lineage>
        <taxon>Bacteria</taxon>
        <taxon>Bacillati</taxon>
        <taxon>Bacillota</taxon>
        <taxon>Bacilli</taxon>
        <taxon>Bacillales</taxon>
        <taxon>Paenibacillaceae</taxon>
        <taxon>Paenibacillus</taxon>
    </lineage>
</organism>
<comment type="caution">
    <text evidence="1">The sequence shown here is derived from an EMBL/GenBank/DDBJ whole genome shotgun (WGS) entry which is preliminary data.</text>
</comment>
<dbReference type="RefSeq" id="WP_079413145.1">
    <property type="nucleotide sequence ID" value="NZ_MBTG01000012.1"/>
</dbReference>
<dbReference type="AlphaFoldDB" id="A0A1V4HK70"/>
<gene>
    <name evidence="1" type="ORF">BC351_03995</name>
</gene>
<keyword evidence="2" id="KW-1185">Reference proteome</keyword>
<dbReference type="EMBL" id="MBTG01000012">
    <property type="protein sequence ID" value="OPH57685.1"/>
    <property type="molecule type" value="Genomic_DNA"/>
</dbReference>
<proteinExistence type="predicted"/>